<accession>A0A1W1V2C9</accession>
<evidence type="ECO:0000256" key="1">
    <source>
        <dbReference type="SAM" id="Coils"/>
    </source>
</evidence>
<sequence>MDKDLLSRYRDLKRELRILELENKKLNKTEIVVDKVQASNTEFPYQAMNLPIVGMRELTEREKLIRECLNTQWQRAFDLRLEIEDFINNIEDSRVRIVFRLRYVEGWSWLRISSYLGSTSESYSRMVHDRYLNK</sequence>
<protein>
    <recommendedName>
        <fullName evidence="4">Sigma-70, region 4</fullName>
    </recommendedName>
</protein>
<name>A0A1W1V2C9_PEPAS</name>
<keyword evidence="3" id="KW-1185">Reference proteome</keyword>
<dbReference type="STRING" id="573058.SAMN00017477_1043"/>
<dbReference type="AlphaFoldDB" id="A0A1W1V2C9"/>
<dbReference type="EMBL" id="FWWR01000009">
    <property type="protein sequence ID" value="SMB87184.1"/>
    <property type="molecule type" value="Genomic_DNA"/>
</dbReference>
<feature type="coiled-coil region" evidence="1">
    <location>
        <begin position="2"/>
        <end position="29"/>
    </location>
</feature>
<organism evidence="2 3">
    <name type="scientific">Peptoniphilus asaccharolyticus DSM 20463</name>
    <dbReference type="NCBI Taxonomy" id="573058"/>
    <lineage>
        <taxon>Bacteria</taxon>
        <taxon>Bacillati</taxon>
        <taxon>Bacillota</taxon>
        <taxon>Tissierellia</taxon>
        <taxon>Tissierellales</taxon>
        <taxon>Peptoniphilaceae</taxon>
        <taxon>Peptoniphilus</taxon>
    </lineage>
</organism>
<reference evidence="3" key="1">
    <citation type="submission" date="2017-04" db="EMBL/GenBank/DDBJ databases">
        <authorList>
            <person name="Varghese N."/>
            <person name="Submissions S."/>
        </authorList>
    </citation>
    <scope>NUCLEOTIDE SEQUENCE [LARGE SCALE GENOMIC DNA]</scope>
    <source>
        <strain evidence="3">DSM 20463</strain>
    </source>
</reference>
<keyword evidence="1" id="KW-0175">Coiled coil</keyword>
<proteinExistence type="predicted"/>
<gene>
    <name evidence="2" type="ORF">SAMN00017477_1043</name>
</gene>
<dbReference type="Proteomes" id="UP000192368">
    <property type="component" value="Unassembled WGS sequence"/>
</dbReference>
<dbReference type="RefSeq" id="WP_084230653.1">
    <property type="nucleotide sequence ID" value="NZ_FWWR01000009.1"/>
</dbReference>
<evidence type="ECO:0000313" key="3">
    <source>
        <dbReference type="Proteomes" id="UP000192368"/>
    </source>
</evidence>
<evidence type="ECO:0008006" key="4">
    <source>
        <dbReference type="Google" id="ProtNLM"/>
    </source>
</evidence>
<evidence type="ECO:0000313" key="2">
    <source>
        <dbReference type="EMBL" id="SMB87184.1"/>
    </source>
</evidence>
<dbReference type="OrthoDB" id="1698141at2"/>